<reference evidence="1" key="1">
    <citation type="submission" date="2021-11" db="EMBL/GenBank/DDBJ databases">
        <title>BS-T2-15 a new species belonging to the Comamonadaceae family isolated from the soil of a French oak forest.</title>
        <authorList>
            <person name="Mieszkin S."/>
            <person name="Alain K."/>
        </authorList>
    </citation>
    <scope>NUCLEOTIDE SEQUENCE</scope>
    <source>
        <strain evidence="1">BS-T2-15</strain>
    </source>
</reference>
<dbReference type="RefSeq" id="WP_275680418.1">
    <property type="nucleotide sequence ID" value="NZ_JAJLJH010000001.1"/>
</dbReference>
<accession>A0A9X1YEY0</accession>
<protein>
    <submittedName>
        <fullName evidence="1">Uncharacterized protein</fullName>
    </submittedName>
</protein>
<dbReference type="Proteomes" id="UP001139353">
    <property type="component" value="Unassembled WGS sequence"/>
</dbReference>
<gene>
    <name evidence="1" type="ORF">LPC04_01550</name>
</gene>
<proteinExistence type="predicted"/>
<dbReference type="AlphaFoldDB" id="A0A9X1YEY0"/>
<comment type="caution">
    <text evidence="1">The sequence shown here is derived from an EMBL/GenBank/DDBJ whole genome shotgun (WGS) entry which is preliminary data.</text>
</comment>
<keyword evidence="2" id="KW-1185">Reference proteome</keyword>
<name>A0A9X1YEY0_9BURK</name>
<evidence type="ECO:0000313" key="1">
    <source>
        <dbReference type="EMBL" id="MCK9684387.1"/>
    </source>
</evidence>
<organism evidence="1 2">
    <name type="scientific">Scleromatobacter humisilvae</name>
    <dbReference type="NCBI Taxonomy" id="2897159"/>
    <lineage>
        <taxon>Bacteria</taxon>
        <taxon>Pseudomonadati</taxon>
        <taxon>Pseudomonadota</taxon>
        <taxon>Betaproteobacteria</taxon>
        <taxon>Burkholderiales</taxon>
        <taxon>Sphaerotilaceae</taxon>
        <taxon>Scleromatobacter</taxon>
    </lineage>
</organism>
<evidence type="ECO:0000313" key="2">
    <source>
        <dbReference type="Proteomes" id="UP001139353"/>
    </source>
</evidence>
<dbReference type="EMBL" id="JAJLJH010000001">
    <property type="protein sequence ID" value="MCK9684387.1"/>
    <property type="molecule type" value="Genomic_DNA"/>
</dbReference>
<sequence>MKAGNQDPPSSAATERDFLYQRRLVSIRPFVTDDGVPGLNLRFAGDETMAVRIDVPLLDLLLQAIWRLKSSRGLERQPARDAQIERSF</sequence>